<feature type="active site" description="Proton acceptor" evidence="8">
    <location>
        <position position="348"/>
    </location>
</feature>
<dbReference type="InterPro" id="IPR020616">
    <property type="entry name" value="Thiolase_N"/>
</dbReference>
<evidence type="ECO:0000256" key="1">
    <source>
        <dbReference type="ARBA" id="ARBA00010982"/>
    </source>
</evidence>
<feature type="domain" description="Thiolase C-terminal" evidence="11">
    <location>
        <begin position="271"/>
        <end position="390"/>
    </location>
</feature>
<evidence type="ECO:0000256" key="3">
    <source>
        <dbReference type="ARBA" id="ARBA00022679"/>
    </source>
</evidence>
<dbReference type="RefSeq" id="WP_009536858.1">
    <property type="nucleotide sequence ID" value="NZ_JH414505.1"/>
</dbReference>
<evidence type="ECO:0000256" key="5">
    <source>
        <dbReference type="ARBA" id="ARBA00030755"/>
    </source>
</evidence>
<dbReference type="Pfam" id="PF02803">
    <property type="entry name" value="Thiolase_C"/>
    <property type="match status" value="1"/>
</dbReference>
<comment type="similarity">
    <text evidence="1 9">Belongs to the thiolase-like superfamily. Thiolase family.</text>
</comment>
<dbReference type="InterPro" id="IPR002155">
    <property type="entry name" value="Thiolase"/>
</dbReference>
<evidence type="ECO:0000256" key="8">
    <source>
        <dbReference type="PIRSR" id="PIRSR000429-1"/>
    </source>
</evidence>
<dbReference type="EMBL" id="AFZD01000018">
    <property type="protein sequence ID" value="EHL10898.1"/>
    <property type="molecule type" value="Genomic_DNA"/>
</dbReference>
<feature type="active site" description="Acyl-thioester intermediate" evidence="8">
    <location>
        <position position="88"/>
    </location>
</feature>
<reference evidence="12 13" key="1">
    <citation type="submission" date="2011-08" db="EMBL/GenBank/DDBJ databases">
        <title>The Genome Sequence of Oribacterium sp. ACB7.</title>
        <authorList>
            <consortium name="The Broad Institute Genome Sequencing Platform"/>
            <person name="Earl A."/>
            <person name="Ward D."/>
            <person name="Feldgarden M."/>
            <person name="Gevers D."/>
            <person name="Sizova M."/>
            <person name="Hazen A."/>
            <person name="Epstein S."/>
            <person name="Young S.K."/>
            <person name="Zeng Q."/>
            <person name="Gargeya S."/>
            <person name="Fitzgerald M."/>
            <person name="Haas B."/>
            <person name="Abouelleil A."/>
            <person name="Alvarado L."/>
            <person name="Arachchi H.M."/>
            <person name="Berlin A."/>
            <person name="Brown A."/>
            <person name="Chapman S.B."/>
            <person name="Chen Z."/>
            <person name="Dunbar C."/>
            <person name="Freedman E."/>
            <person name="Gearin G."/>
            <person name="Gellesch M."/>
            <person name="Goldberg J."/>
            <person name="Griggs A."/>
            <person name="Gujja S."/>
            <person name="Heiman D."/>
            <person name="Howarth C."/>
            <person name="Larson L."/>
            <person name="Lui A."/>
            <person name="MacDonald P.J.P."/>
            <person name="Montmayeur A."/>
            <person name="Murphy C."/>
            <person name="Neiman D."/>
            <person name="Pearson M."/>
            <person name="Priest M."/>
            <person name="Roberts A."/>
            <person name="Saif S."/>
            <person name="Shea T."/>
            <person name="Shenoy N."/>
            <person name="Sisk P."/>
            <person name="Stolte C."/>
            <person name="Sykes S."/>
            <person name="Wortman J."/>
            <person name="Nusbaum C."/>
            <person name="Birren B."/>
        </authorList>
    </citation>
    <scope>NUCLEOTIDE SEQUENCE [LARGE SCALE GENOMIC DNA]</scope>
    <source>
        <strain evidence="12 13">ACB7</strain>
    </source>
</reference>
<evidence type="ECO:0000259" key="10">
    <source>
        <dbReference type="Pfam" id="PF00108"/>
    </source>
</evidence>
<evidence type="ECO:0000259" key="11">
    <source>
        <dbReference type="Pfam" id="PF02803"/>
    </source>
</evidence>
<organism evidence="12 13">
    <name type="scientific">Oribacterium asaccharolyticum ACB7</name>
    <dbReference type="NCBI Taxonomy" id="796944"/>
    <lineage>
        <taxon>Bacteria</taxon>
        <taxon>Bacillati</taxon>
        <taxon>Bacillota</taxon>
        <taxon>Clostridia</taxon>
        <taxon>Lachnospirales</taxon>
        <taxon>Lachnospiraceae</taxon>
        <taxon>Oribacterium</taxon>
    </lineage>
</organism>
<evidence type="ECO:0000256" key="6">
    <source>
        <dbReference type="ARBA" id="ARBA00044137"/>
    </source>
</evidence>
<feature type="active site" description="Proton acceptor" evidence="8">
    <location>
        <position position="378"/>
    </location>
</feature>
<keyword evidence="13" id="KW-1185">Reference proteome</keyword>
<accession>G9WVW1</accession>
<evidence type="ECO:0000256" key="7">
    <source>
        <dbReference type="ARBA" id="ARBA00051550"/>
    </source>
</evidence>
<dbReference type="InterPro" id="IPR016039">
    <property type="entry name" value="Thiolase-like"/>
</dbReference>
<dbReference type="CDD" id="cd00751">
    <property type="entry name" value="thiolase"/>
    <property type="match status" value="1"/>
</dbReference>
<gene>
    <name evidence="12" type="ORF">HMPREF9624_01045</name>
</gene>
<evidence type="ECO:0000256" key="9">
    <source>
        <dbReference type="RuleBase" id="RU003557"/>
    </source>
</evidence>
<dbReference type="EC" id="2.3.1.9" evidence="2"/>
<dbReference type="InterPro" id="IPR020610">
    <property type="entry name" value="Thiolase_AS"/>
</dbReference>
<dbReference type="FunFam" id="3.40.47.10:FF:000010">
    <property type="entry name" value="Acetyl-CoA acetyltransferase (Thiolase)"/>
    <property type="match status" value="1"/>
</dbReference>
<dbReference type="Proteomes" id="UP000003527">
    <property type="component" value="Unassembled WGS sequence"/>
</dbReference>
<dbReference type="PROSITE" id="PS00099">
    <property type="entry name" value="THIOLASE_3"/>
    <property type="match status" value="1"/>
</dbReference>
<evidence type="ECO:0000313" key="12">
    <source>
        <dbReference type="EMBL" id="EHL10898.1"/>
    </source>
</evidence>
<proteinExistence type="inferred from homology"/>
<dbReference type="GO" id="GO:0003985">
    <property type="term" value="F:acetyl-CoA C-acetyltransferase activity"/>
    <property type="evidence" value="ECO:0007669"/>
    <property type="project" value="UniProtKB-EC"/>
</dbReference>
<dbReference type="PROSITE" id="PS00098">
    <property type="entry name" value="THIOLASE_1"/>
    <property type="match status" value="1"/>
</dbReference>
<evidence type="ECO:0000313" key="13">
    <source>
        <dbReference type="Proteomes" id="UP000003527"/>
    </source>
</evidence>
<dbReference type="PROSITE" id="PS00737">
    <property type="entry name" value="THIOLASE_2"/>
    <property type="match status" value="1"/>
</dbReference>
<dbReference type="AlphaFoldDB" id="G9WVW1"/>
<dbReference type="Pfam" id="PF00108">
    <property type="entry name" value="Thiolase_N"/>
    <property type="match status" value="1"/>
</dbReference>
<dbReference type="SUPFAM" id="SSF53901">
    <property type="entry name" value="Thiolase-like"/>
    <property type="match status" value="2"/>
</dbReference>
<dbReference type="NCBIfam" id="TIGR01930">
    <property type="entry name" value="AcCoA-C-Actrans"/>
    <property type="match status" value="1"/>
</dbReference>
<sequence>MRRVYLLGACRTAIGKMGGGLCSLSAVSLASTVIKESIKRAGLKEEDIEHVIMGCVIQAGLGQNMARQAMLKAGLPIETTAETINIVCGSGLESVNQAARMIQTGDADIVLAGGAESMSNAPYLLKQARFGYRMGNGELVDTMINDALWDATNQYHMGITAENICEKWNLSREELDAFSVRSQQKAVAAIENGKFKDEIVPIAVKVKKDTVLIDTDESPRPDVTVESLGKLRAVFKDGGKVTAGNSSGISDGASAVILVSGEKLQELGLNPMAEWLGGSLGGVDPAIMGIGPVESTKKLLKKLNMKLEDIDLIEANEAFAAQSIAVQRELGISNDKLNINGGAIALGHPVGATGCRILVSLLYELVKENKSTGLATLCIGGGMGCSTIVRR</sequence>
<dbReference type="InterPro" id="IPR020617">
    <property type="entry name" value="Thiolase_C"/>
</dbReference>
<dbReference type="PANTHER" id="PTHR18919">
    <property type="entry name" value="ACETYL-COA C-ACYLTRANSFERASE"/>
    <property type="match status" value="1"/>
</dbReference>
<dbReference type="PIRSF" id="PIRSF000429">
    <property type="entry name" value="Ac-CoA_Ac_transf"/>
    <property type="match status" value="1"/>
</dbReference>
<dbReference type="Gene3D" id="3.40.47.10">
    <property type="match status" value="2"/>
</dbReference>
<dbReference type="PATRIC" id="fig|796944.3.peg.1778"/>
<evidence type="ECO:0000256" key="2">
    <source>
        <dbReference type="ARBA" id="ARBA00012705"/>
    </source>
</evidence>
<dbReference type="HOGENOM" id="CLU_031026_0_0_9"/>
<comment type="catalytic activity">
    <reaction evidence="7">
        <text>2 acetyl-CoA = acetoacetyl-CoA + CoA</text>
        <dbReference type="Rhea" id="RHEA:21036"/>
        <dbReference type="ChEBI" id="CHEBI:57286"/>
        <dbReference type="ChEBI" id="CHEBI:57287"/>
        <dbReference type="ChEBI" id="CHEBI:57288"/>
        <dbReference type="EC" id="2.3.1.9"/>
    </reaction>
</comment>
<protein>
    <recommendedName>
        <fullName evidence="6">Acetyl-CoA acetyltransferase</fullName>
        <ecNumber evidence="2">2.3.1.9</ecNumber>
    </recommendedName>
    <alternativeName>
        <fullName evidence="5">Acetoacetyl-CoA thiolase</fullName>
    </alternativeName>
</protein>
<dbReference type="InterPro" id="IPR020615">
    <property type="entry name" value="Thiolase_acyl_enz_int_AS"/>
</dbReference>
<dbReference type="InterPro" id="IPR020613">
    <property type="entry name" value="Thiolase_CS"/>
</dbReference>
<keyword evidence="3 9" id="KW-0808">Transferase</keyword>
<evidence type="ECO:0000256" key="4">
    <source>
        <dbReference type="ARBA" id="ARBA00023315"/>
    </source>
</evidence>
<feature type="domain" description="Thiolase N-terminal" evidence="10">
    <location>
        <begin position="4"/>
        <end position="261"/>
    </location>
</feature>
<keyword evidence="4 9" id="KW-0012">Acyltransferase</keyword>
<name>G9WVW1_9FIRM</name>
<comment type="caution">
    <text evidence="12">The sequence shown here is derived from an EMBL/GenBank/DDBJ whole genome shotgun (WGS) entry which is preliminary data.</text>
</comment>
<dbReference type="PANTHER" id="PTHR18919:SF107">
    <property type="entry name" value="ACETYL-COA ACETYLTRANSFERASE, CYTOSOLIC"/>
    <property type="match status" value="1"/>
</dbReference>